<reference evidence="1" key="1">
    <citation type="journal article" date="2008" name="Environ. Microbiol.">
        <title>Design and testing of 'genome-proxy' microarrays to profile marine microbial communities.</title>
        <authorList>
            <person name="Rich V.I."/>
            <person name="Konstantinidis K."/>
            <person name="DeLong E.F."/>
        </authorList>
    </citation>
    <scope>NUCLEOTIDE SEQUENCE</scope>
</reference>
<accession>A9QPB3</accession>
<reference evidence="2" key="2">
    <citation type="journal article" date="2011" name="Environ. Microbiol.">
        <title>Time-series analyses of Monterey Bay coastal microbial picoplankton using a 'genome proxy' microarray.</title>
        <authorList>
            <person name="Rich V.I."/>
            <person name="Pham V.D."/>
            <person name="Eppley J."/>
            <person name="Shi Y."/>
            <person name="DeLong E.F."/>
        </authorList>
    </citation>
    <scope>NUCLEOTIDE SEQUENCE</scope>
</reference>
<organism evidence="1">
    <name type="scientific">uncultured marine bacterium EB000_55B11</name>
    <dbReference type="NCBI Taxonomy" id="480665"/>
    <lineage>
        <taxon>Bacteria</taxon>
        <taxon>environmental samples</taxon>
    </lineage>
</organism>
<proteinExistence type="predicted"/>
<sequence>MDLEPTAKELIAVAVNALRVKYFDITLFPVYYYHNIYLLIDEKFDVIKFKFR</sequence>
<dbReference type="EMBL" id="EU221239">
    <property type="protein sequence ID" value="ABX59281.1"/>
    <property type="molecule type" value="Genomic_DNA"/>
</dbReference>
<gene>
    <name evidence="1" type="ORF">MBMO_EB00055B11g070</name>
</gene>
<dbReference type="AlphaFoldDB" id="A9QPB3"/>
<name>A9QPB3_9BACT</name>
<evidence type="ECO:0000313" key="1">
    <source>
        <dbReference type="EMBL" id="ABX59281.1"/>
    </source>
</evidence>
<protein>
    <submittedName>
        <fullName evidence="1">Uncharacterized protein</fullName>
    </submittedName>
</protein>
<dbReference type="EMBL" id="GU474935">
    <property type="protein sequence ID" value="ADI19962.1"/>
    <property type="molecule type" value="Genomic_DNA"/>
</dbReference>
<evidence type="ECO:0000313" key="2">
    <source>
        <dbReference type="EMBL" id="ADI19962.1"/>
    </source>
</evidence>